<proteinExistence type="inferred from homology"/>
<sequence>MNKKKLVSAGLIIILIAAAVYGFVHYRQQQNKPLTLYGNVDIRTVNLGFRVGGRLMALDVDEGDSIRPGQKLATLDNAPYQNALHQGRPMSPARRLSLGCYRKDTDAKR</sequence>
<organism evidence="3 4">
    <name type="scientific">Brenneria salicis ATCC 15712 = DSM 30166</name>
    <dbReference type="NCBI Taxonomy" id="714314"/>
    <lineage>
        <taxon>Bacteria</taxon>
        <taxon>Pseudomonadati</taxon>
        <taxon>Pseudomonadota</taxon>
        <taxon>Gammaproteobacteria</taxon>
        <taxon>Enterobacterales</taxon>
        <taxon>Pectobacteriaceae</taxon>
        <taxon>Brenneria</taxon>
    </lineage>
</organism>
<dbReference type="EMBL" id="QNRY01000024">
    <property type="protein sequence ID" value="RBP61271.1"/>
    <property type="molecule type" value="Genomic_DNA"/>
</dbReference>
<name>A0A366I1K6_9GAMM</name>
<evidence type="ECO:0000313" key="3">
    <source>
        <dbReference type="EMBL" id="RBP61271.1"/>
    </source>
</evidence>
<evidence type="ECO:0000313" key="4">
    <source>
        <dbReference type="Proteomes" id="UP000253046"/>
    </source>
</evidence>
<accession>A0A366I1K6</accession>
<comment type="caution">
    <text evidence="3">The sequence shown here is derived from an EMBL/GenBank/DDBJ whole genome shotgun (WGS) entry which is preliminary data.</text>
</comment>
<dbReference type="Pfam" id="PF25917">
    <property type="entry name" value="BSH_RND"/>
    <property type="match status" value="1"/>
</dbReference>
<dbReference type="Proteomes" id="UP000253046">
    <property type="component" value="Unassembled WGS sequence"/>
</dbReference>
<evidence type="ECO:0000259" key="2">
    <source>
        <dbReference type="Pfam" id="PF25917"/>
    </source>
</evidence>
<dbReference type="SUPFAM" id="SSF111369">
    <property type="entry name" value="HlyD-like secretion proteins"/>
    <property type="match status" value="1"/>
</dbReference>
<gene>
    <name evidence="3" type="ORF">DES54_12412</name>
</gene>
<feature type="domain" description="Multidrug resistance protein MdtA-like barrel-sandwich hybrid" evidence="2">
    <location>
        <begin position="43"/>
        <end position="81"/>
    </location>
</feature>
<protein>
    <submittedName>
        <fullName evidence="3">Biotin/lipoyl-binding protein</fullName>
    </submittedName>
</protein>
<dbReference type="AlphaFoldDB" id="A0A366I1K6"/>
<evidence type="ECO:0000256" key="1">
    <source>
        <dbReference type="ARBA" id="ARBA00009477"/>
    </source>
</evidence>
<keyword evidence="4" id="KW-1185">Reference proteome</keyword>
<reference evidence="3 4" key="1">
    <citation type="submission" date="2018-06" db="EMBL/GenBank/DDBJ databases">
        <title>Genomic Encyclopedia of Type Strains, Phase IV (KMG-IV): sequencing the most valuable type-strain genomes for metagenomic binning, comparative biology and taxonomic classification.</title>
        <authorList>
            <person name="Goeker M."/>
        </authorList>
    </citation>
    <scope>NUCLEOTIDE SEQUENCE [LARGE SCALE GENOMIC DNA]</scope>
    <source>
        <strain evidence="3 4">DSM 30166</strain>
    </source>
</reference>
<dbReference type="InterPro" id="IPR058625">
    <property type="entry name" value="MdtA-like_BSH"/>
</dbReference>
<dbReference type="Gene3D" id="2.40.50.100">
    <property type="match status" value="1"/>
</dbReference>
<comment type="similarity">
    <text evidence="1">Belongs to the membrane fusion protein (MFP) (TC 8.A.1) family.</text>
</comment>